<feature type="transmembrane region" description="Helical" evidence="1">
    <location>
        <begin position="12"/>
        <end position="35"/>
    </location>
</feature>
<keyword evidence="1" id="KW-1133">Transmembrane helix</keyword>
<dbReference type="AlphaFoldDB" id="A0A0E9U802"/>
<accession>A0A0E9U802</accession>
<sequence>MLFLNSISETFLVPGAHLHIQVCHYFVFLLILLLLHPTTIRMHFKFSRTVENLI</sequence>
<evidence type="ECO:0000313" key="2">
    <source>
        <dbReference type="EMBL" id="JAH61971.1"/>
    </source>
</evidence>
<organism evidence="2">
    <name type="scientific">Anguilla anguilla</name>
    <name type="common">European freshwater eel</name>
    <name type="synonym">Muraena anguilla</name>
    <dbReference type="NCBI Taxonomy" id="7936"/>
    <lineage>
        <taxon>Eukaryota</taxon>
        <taxon>Metazoa</taxon>
        <taxon>Chordata</taxon>
        <taxon>Craniata</taxon>
        <taxon>Vertebrata</taxon>
        <taxon>Euteleostomi</taxon>
        <taxon>Actinopterygii</taxon>
        <taxon>Neopterygii</taxon>
        <taxon>Teleostei</taxon>
        <taxon>Anguilliformes</taxon>
        <taxon>Anguillidae</taxon>
        <taxon>Anguilla</taxon>
    </lineage>
</organism>
<dbReference type="EMBL" id="GBXM01046606">
    <property type="protein sequence ID" value="JAH61971.1"/>
    <property type="molecule type" value="Transcribed_RNA"/>
</dbReference>
<protein>
    <submittedName>
        <fullName evidence="2">Uncharacterized protein</fullName>
    </submittedName>
</protein>
<keyword evidence="1" id="KW-0472">Membrane</keyword>
<evidence type="ECO:0000256" key="1">
    <source>
        <dbReference type="SAM" id="Phobius"/>
    </source>
</evidence>
<reference evidence="2" key="1">
    <citation type="submission" date="2014-11" db="EMBL/GenBank/DDBJ databases">
        <authorList>
            <person name="Amaro Gonzalez C."/>
        </authorList>
    </citation>
    <scope>NUCLEOTIDE SEQUENCE</scope>
</reference>
<name>A0A0E9U802_ANGAN</name>
<reference evidence="2" key="2">
    <citation type="journal article" date="2015" name="Fish Shellfish Immunol.">
        <title>Early steps in the European eel (Anguilla anguilla)-Vibrio vulnificus interaction in the gills: Role of the RtxA13 toxin.</title>
        <authorList>
            <person name="Callol A."/>
            <person name="Pajuelo D."/>
            <person name="Ebbesson L."/>
            <person name="Teles M."/>
            <person name="MacKenzie S."/>
            <person name="Amaro C."/>
        </authorList>
    </citation>
    <scope>NUCLEOTIDE SEQUENCE</scope>
</reference>
<keyword evidence="1" id="KW-0812">Transmembrane</keyword>
<proteinExistence type="predicted"/>